<dbReference type="InterPro" id="IPR007267">
    <property type="entry name" value="GtrA_DPMS_TM"/>
</dbReference>
<dbReference type="PANTHER" id="PTHR38459:SF1">
    <property type="entry name" value="PROPHAGE BACTOPRENOL-LINKED GLUCOSE TRANSLOCASE HOMOLOG"/>
    <property type="match status" value="1"/>
</dbReference>
<dbReference type="RefSeq" id="WP_216941820.1">
    <property type="nucleotide sequence ID" value="NZ_CP077062.1"/>
</dbReference>
<feature type="domain" description="GtrA/DPMS transmembrane" evidence="7">
    <location>
        <begin position="37"/>
        <end position="161"/>
    </location>
</feature>
<accession>A0A975T1P5</accession>
<comment type="similarity">
    <text evidence="2">Belongs to the GtrA family.</text>
</comment>
<dbReference type="Pfam" id="PF04138">
    <property type="entry name" value="GtrA_DPMS_TM"/>
    <property type="match status" value="1"/>
</dbReference>
<dbReference type="GO" id="GO:0005886">
    <property type="term" value="C:plasma membrane"/>
    <property type="evidence" value="ECO:0007669"/>
    <property type="project" value="TreeGrafter"/>
</dbReference>
<organism evidence="8 9">
    <name type="scientific">Nocardioides panacis</name>
    <dbReference type="NCBI Taxonomy" id="2849501"/>
    <lineage>
        <taxon>Bacteria</taxon>
        <taxon>Bacillati</taxon>
        <taxon>Actinomycetota</taxon>
        <taxon>Actinomycetes</taxon>
        <taxon>Propionibacteriales</taxon>
        <taxon>Nocardioidaceae</taxon>
        <taxon>Nocardioides</taxon>
    </lineage>
</organism>
<evidence type="ECO:0000256" key="3">
    <source>
        <dbReference type="ARBA" id="ARBA00022692"/>
    </source>
</evidence>
<feature type="transmembrane region" description="Helical" evidence="6">
    <location>
        <begin position="137"/>
        <end position="155"/>
    </location>
</feature>
<dbReference type="PANTHER" id="PTHR38459">
    <property type="entry name" value="PROPHAGE BACTOPRENOL-LINKED GLUCOSE TRANSLOCASE HOMOLOG"/>
    <property type="match status" value="1"/>
</dbReference>
<dbReference type="GO" id="GO:0000271">
    <property type="term" value="P:polysaccharide biosynthetic process"/>
    <property type="evidence" value="ECO:0007669"/>
    <property type="project" value="InterPro"/>
</dbReference>
<evidence type="ECO:0000313" key="8">
    <source>
        <dbReference type="EMBL" id="QWZ09974.1"/>
    </source>
</evidence>
<comment type="subcellular location">
    <subcellularLocation>
        <location evidence="1">Membrane</location>
        <topology evidence="1">Multi-pass membrane protein</topology>
    </subcellularLocation>
</comment>
<sequence>MPRPDHVLPAVGLTAGGPVERLVQRWAGRFLSREVLTFLAVGGTGYVVDVAAFNLLRSTQPFATLDPSVARTLAVVAAMCVTYAGNRTFTWRNRPSQDRRREVALFVVFNIIGFGFSVLTLTVSHDLLGLTSRLADNISANVVGLALGTVFRYVTYKRFVFAAPSTTPGTAPVPADEEEVRIA</sequence>
<dbReference type="InterPro" id="IPR051401">
    <property type="entry name" value="GtrA_CellWall_Glycosyl"/>
</dbReference>
<name>A0A975T1P5_9ACTN</name>
<protein>
    <submittedName>
        <fullName evidence="8">GtrA family protein</fullName>
    </submittedName>
</protein>
<proteinExistence type="inferred from homology"/>
<dbReference type="Proteomes" id="UP000683575">
    <property type="component" value="Chromosome"/>
</dbReference>
<feature type="transmembrane region" description="Helical" evidence="6">
    <location>
        <begin position="68"/>
        <end position="85"/>
    </location>
</feature>
<evidence type="ECO:0000256" key="2">
    <source>
        <dbReference type="ARBA" id="ARBA00009399"/>
    </source>
</evidence>
<gene>
    <name evidence="8" type="ORF">KRR39_09715</name>
</gene>
<evidence type="ECO:0000259" key="7">
    <source>
        <dbReference type="Pfam" id="PF04138"/>
    </source>
</evidence>
<feature type="transmembrane region" description="Helical" evidence="6">
    <location>
        <begin position="35"/>
        <end position="56"/>
    </location>
</feature>
<evidence type="ECO:0000256" key="4">
    <source>
        <dbReference type="ARBA" id="ARBA00022989"/>
    </source>
</evidence>
<dbReference type="EMBL" id="CP077062">
    <property type="protein sequence ID" value="QWZ09974.1"/>
    <property type="molecule type" value="Genomic_DNA"/>
</dbReference>
<feature type="transmembrane region" description="Helical" evidence="6">
    <location>
        <begin position="105"/>
        <end position="125"/>
    </location>
</feature>
<evidence type="ECO:0000256" key="6">
    <source>
        <dbReference type="SAM" id="Phobius"/>
    </source>
</evidence>
<keyword evidence="9" id="KW-1185">Reference proteome</keyword>
<dbReference type="KEGG" id="nps:KRR39_09715"/>
<keyword evidence="3 6" id="KW-0812">Transmembrane</keyword>
<evidence type="ECO:0000256" key="1">
    <source>
        <dbReference type="ARBA" id="ARBA00004141"/>
    </source>
</evidence>
<dbReference type="AlphaFoldDB" id="A0A975T1P5"/>
<evidence type="ECO:0000313" key="9">
    <source>
        <dbReference type="Proteomes" id="UP000683575"/>
    </source>
</evidence>
<reference evidence="8" key="1">
    <citation type="submission" date="2021-06" db="EMBL/GenBank/DDBJ databases">
        <title>Complete genome sequence of Nocardioides sp. G188.</title>
        <authorList>
            <person name="Im W.-T."/>
        </authorList>
    </citation>
    <scope>NUCLEOTIDE SEQUENCE</scope>
    <source>
        <strain evidence="8">G188</strain>
    </source>
</reference>
<keyword evidence="5 6" id="KW-0472">Membrane</keyword>
<evidence type="ECO:0000256" key="5">
    <source>
        <dbReference type="ARBA" id="ARBA00023136"/>
    </source>
</evidence>
<keyword evidence="4 6" id="KW-1133">Transmembrane helix</keyword>